<gene>
    <name evidence="4" type="ORF">A3H01_02425</name>
</gene>
<feature type="compositionally biased region" description="Polar residues" evidence="1">
    <location>
        <begin position="341"/>
        <end position="357"/>
    </location>
</feature>
<evidence type="ECO:0000256" key="1">
    <source>
        <dbReference type="SAM" id="MobiDB-lite"/>
    </source>
</evidence>
<dbReference type="InterPro" id="IPR036415">
    <property type="entry name" value="Lamin_tail_dom_sf"/>
</dbReference>
<accession>A0A1G2RWW2</accession>
<feature type="transmembrane region" description="Helical" evidence="2">
    <location>
        <begin position="379"/>
        <end position="400"/>
    </location>
</feature>
<dbReference type="InterPro" id="IPR001322">
    <property type="entry name" value="Lamin_tail_dom"/>
</dbReference>
<evidence type="ECO:0000313" key="4">
    <source>
        <dbReference type="EMBL" id="OHA76948.1"/>
    </source>
</evidence>
<evidence type="ECO:0000256" key="2">
    <source>
        <dbReference type="SAM" id="Phobius"/>
    </source>
</evidence>
<name>A0A1G2RWW2_9BACT</name>
<feature type="domain" description="LTD" evidence="3">
    <location>
        <begin position="207"/>
        <end position="341"/>
    </location>
</feature>
<keyword evidence="2" id="KW-0812">Transmembrane</keyword>
<dbReference type="Pfam" id="PF00932">
    <property type="entry name" value="LTD"/>
    <property type="match status" value="2"/>
</dbReference>
<dbReference type="Gene3D" id="2.60.40.1260">
    <property type="entry name" value="Lamin Tail domain"/>
    <property type="match status" value="1"/>
</dbReference>
<protein>
    <recommendedName>
        <fullName evidence="3">LTD domain-containing protein</fullName>
    </recommendedName>
</protein>
<dbReference type="PROSITE" id="PS51841">
    <property type="entry name" value="LTD"/>
    <property type="match status" value="2"/>
</dbReference>
<comment type="caution">
    <text evidence="4">The sequence shown here is derived from an EMBL/GenBank/DDBJ whole genome shotgun (WGS) entry which is preliminary data.</text>
</comment>
<dbReference type="EMBL" id="MHUM01000012">
    <property type="protein sequence ID" value="OHA76948.1"/>
    <property type="molecule type" value="Genomic_DNA"/>
</dbReference>
<keyword evidence="2" id="KW-0472">Membrane</keyword>
<feature type="domain" description="LTD" evidence="3">
    <location>
        <begin position="22"/>
        <end position="151"/>
    </location>
</feature>
<feature type="region of interest" description="Disordered" evidence="1">
    <location>
        <begin position="169"/>
        <end position="195"/>
    </location>
</feature>
<dbReference type="Proteomes" id="UP000177853">
    <property type="component" value="Unassembled WGS sequence"/>
</dbReference>
<evidence type="ECO:0000259" key="3">
    <source>
        <dbReference type="PROSITE" id="PS51841"/>
    </source>
</evidence>
<dbReference type="AlphaFoldDB" id="A0A1G2RWW2"/>
<sequence length="406" mass="44686">MNKRTKIKIGILLLGLTLIAAGFYSQKAEAITAGDVIINEVAWMGSEIKDVESKSRWRYEWLELYNNASSPINLNGWAIELYRVELDWSLNLSGEIPAYGYFLIASSEKIAGYDLNYSNLAGKFNNNGQKIALRDDAENVVDEVDCFSSKKWFAGDNKTKQTMERVALASSESNPTNWQSSQSPGGTPKLKNSAGAMVQETKEVRAETESALIVATQADFISGVVLNEILPNPDGPDNQEEWIELFNQNNFEVDITGWSIQDDSGKTYVLPASTIIAPNQFLVLKRSQTKITLNNNEEQLVLTASNGEIANEIGYLSAPKGKSFNLTGEKWLWSRFLTPGDANQTDNPETELKTSLSPEDRNGKQLAAAGVQVANTKNFFFVLAIALLVAIVSGALILVLKKVSTR</sequence>
<feature type="compositionally biased region" description="Polar residues" evidence="1">
    <location>
        <begin position="170"/>
        <end position="185"/>
    </location>
</feature>
<reference evidence="4 5" key="1">
    <citation type="journal article" date="2016" name="Nat. Commun.">
        <title>Thousands of microbial genomes shed light on interconnected biogeochemical processes in an aquifer system.</title>
        <authorList>
            <person name="Anantharaman K."/>
            <person name="Brown C.T."/>
            <person name="Hug L.A."/>
            <person name="Sharon I."/>
            <person name="Castelle C.J."/>
            <person name="Probst A.J."/>
            <person name="Thomas B.C."/>
            <person name="Singh A."/>
            <person name="Wilkins M.J."/>
            <person name="Karaoz U."/>
            <person name="Brodie E.L."/>
            <person name="Williams K.H."/>
            <person name="Hubbard S.S."/>
            <person name="Banfield J.F."/>
        </authorList>
    </citation>
    <scope>NUCLEOTIDE SEQUENCE [LARGE SCALE GENOMIC DNA]</scope>
</reference>
<proteinExistence type="predicted"/>
<organism evidence="4 5">
    <name type="scientific">Candidatus Wildermuthbacteria bacterium RIFCSPLOWO2_12_FULL_40_9</name>
    <dbReference type="NCBI Taxonomy" id="1802467"/>
    <lineage>
        <taxon>Bacteria</taxon>
        <taxon>Candidatus Wildermuthiibacteriota</taxon>
    </lineage>
</organism>
<evidence type="ECO:0000313" key="5">
    <source>
        <dbReference type="Proteomes" id="UP000177853"/>
    </source>
</evidence>
<keyword evidence="2" id="KW-1133">Transmembrane helix</keyword>
<feature type="region of interest" description="Disordered" evidence="1">
    <location>
        <begin position="339"/>
        <end position="359"/>
    </location>
</feature>
<dbReference type="SUPFAM" id="SSF74853">
    <property type="entry name" value="Lamin A/C globular tail domain"/>
    <property type="match status" value="2"/>
</dbReference>